<dbReference type="Pfam" id="PF08659">
    <property type="entry name" value="KR"/>
    <property type="match status" value="3"/>
</dbReference>
<evidence type="ECO:0000259" key="15">
    <source>
        <dbReference type="PROSITE" id="PS52004"/>
    </source>
</evidence>
<dbReference type="EMBL" id="CP005973">
    <property type="protein sequence ID" value="AJR05679.1"/>
    <property type="molecule type" value="Genomic_DNA"/>
</dbReference>
<evidence type="ECO:0000256" key="2">
    <source>
        <dbReference type="ARBA" id="ARBA00004792"/>
    </source>
</evidence>
<name>A0A0C5WKQ0_9GAMM</name>
<evidence type="ECO:0000256" key="12">
    <source>
        <dbReference type="SAM" id="Coils"/>
    </source>
</evidence>
<dbReference type="GO" id="GO:0004315">
    <property type="term" value="F:3-oxoacyl-[acyl-carrier-protein] synthase activity"/>
    <property type="evidence" value="ECO:0007669"/>
    <property type="project" value="InterPro"/>
</dbReference>
<dbReference type="PANTHER" id="PTHR43775:SF37">
    <property type="entry name" value="SI:DKEY-61P9.11"/>
    <property type="match status" value="1"/>
</dbReference>
<feature type="domain" description="Carrier" evidence="14">
    <location>
        <begin position="1712"/>
        <end position="1785"/>
    </location>
</feature>
<feature type="region of interest" description="C-terminal hotdog fold" evidence="11">
    <location>
        <begin position="940"/>
        <end position="1086"/>
    </location>
</feature>
<dbReference type="Pfam" id="PF02801">
    <property type="entry name" value="Ketoacyl-synt_C"/>
    <property type="match status" value="4"/>
</dbReference>
<dbReference type="Gene3D" id="1.10.1240.100">
    <property type="match status" value="4"/>
</dbReference>
<dbReference type="SUPFAM" id="SSF51735">
    <property type="entry name" value="NAD(P)-binding Rossmann-fold domains"/>
    <property type="match status" value="3"/>
</dbReference>
<feature type="region of interest" description="N-terminal hotdog fold" evidence="11">
    <location>
        <begin position="3977"/>
        <end position="4112"/>
    </location>
</feature>
<dbReference type="SMART" id="SM00825">
    <property type="entry name" value="PKS_KS"/>
    <property type="match status" value="4"/>
</dbReference>
<feature type="domain" description="PKS/mFAS DH" evidence="16">
    <location>
        <begin position="770"/>
        <end position="1086"/>
    </location>
</feature>
<feature type="domain" description="Carrier" evidence="14">
    <location>
        <begin position="5737"/>
        <end position="5810"/>
    </location>
</feature>
<feature type="region of interest" description="C-terminal hotdog fold" evidence="11">
    <location>
        <begin position="4130"/>
        <end position="4280"/>
    </location>
</feature>
<dbReference type="InterPro" id="IPR018201">
    <property type="entry name" value="Ketoacyl_synth_AS"/>
</dbReference>
<comment type="pathway">
    <text evidence="2">Antibiotic biosynthesis.</text>
</comment>
<dbReference type="InterPro" id="IPR016039">
    <property type="entry name" value="Thiolase-like"/>
</dbReference>
<feature type="domain" description="Ketosynthase family 3 (KS3)" evidence="15">
    <location>
        <begin position="1825"/>
        <end position="2249"/>
    </location>
</feature>
<feature type="active site" description="Proton donor; for dehydratase activity" evidence="11">
    <location>
        <position position="997"/>
    </location>
</feature>
<feature type="coiled-coil region" evidence="12">
    <location>
        <begin position="2324"/>
        <end position="2351"/>
    </location>
</feature>
<evidence type="ECO:0000313" key="17">
    <source>
        <dbReference type="EMBL" id="AJR05679.1"/>
    </source>
</evidence>
<dbReference type="Gene3D" id="3.10.129.110">
    <property type="entry name" value="Polyketide synthase dehydratase"/>
    <property type="match status" value="3"/>
</dbReference>
<reference evidence="17 18" key="1">
    <citation type="submission" date="2013-05" db="EMBL/GenBank/DDBJ databases">
        <title>Complete genome sequence of the lipase-producing bacterium Photobacterium gaetbulicola Gung47.</title>
        <authorList>
            <person name="Kim Y.-O."/>
        </authorList>
    </citation>
    <scope>NUCLEOTIDE SEQUENCE [LARGE SCALE GENOMIC DNA]</scope>
    <source>
        <strain evidence="17 18">Gung47</strain>
    </source>
</reference>
<evidence type="ECO:0000256" key="6">
    <source>
        <dbReference type="ARBA" id="ARBA00022490"/>
    </source>
</evidence>
<dbReference type="PROSITE" id="PS52019">
    <property type="entry name" value="PKS_MFAS_DH"/>
    <property type="match status" value="3"/>
</dbReference>
<dbReference type="PANTHER" id="PTHR43775">
    <property type="entry name" value="FATTY ACID SYNTHASE"/>
    <property type="match status" value="1"/>
</dbReference>
<dbReference type="InterPro" id="IPR049900">
    <property type="entry name" value="PKS_mFAS_DH"/>
</dbReference>
<comment type="pathway">
    <text evidence="3">Lipid metabolism; fatty acid biosynthesis.</text>
</comment>
<dbReference type="PROSITE" id="PS50075">
    <property type="entry name" value="CARRIER"/>
    <property type="match status" value="6"/>
</dbReference>
<dbReference type="Pfam" id="PF16197">
    <property type="entry name" value="KAsynt_C_assoc"/>
    <property type="match status" value="3"/>
</dbReference>
<dbReference type="Gene3D" id="3.40.47.10">
    <property type="match status" value="4"/>
</dbReference>
<dbReference type="PROSITE" id="PS00012">
    <property type="entry name" value="PHOSPHOPANTETHEINE"/>
    <property type="match status" value="2"/>
</dbReference>
<keyword evidence="7" id="KW-0597">Phosphoprotein</keyword>
<evidence type="ECO:0000256" key="7">
    <source>
        <dbReference type="ARBA" id="ARBA00022553"/>
    </source>
</evidence>
<proteinExistence type="inferred from homology"/>
<dbReference type="Proteomes" id="UP000032303">
    <property type="component" value="Chromosome 1"/>
</dbReference>
<dbReference type="SMART" id="SM00822">
    <property type="entry name" value="PKS_KR"/>
    <property type="match status" value="3"/>
</dbReference>
<organism evidence="17 18">
    <name type="scientific">Photobacterium gaetbulicola Gung47</name>
    <dbReference type="NCBI Taxonomy" id="658445"/>
    <lineage>
        <taxon>Bacteria</taxon>
        <taxon>Pseudomonadati</taxon>
        <taxon>Pseudomonadota</taxon>
        <taxon>Gammaproteobacteria</taxon>
        <taxon>Vibrionales</taxon>
        <taxon>Vibrionaceae</taxon>
        <taxon>Photobacterium</taxon>
    </lineage>
</organism>
<keyword evidence="6" id="KW-0963">Cytoplasm</keyword>
<dbReference type="Pfam" id="PF21089">
    <property type="entry name" value="PKS_DH_N"/>
    <property type="match status" value="1"/>
</dbReference>
<keyword evidence="9" id="KW-0677">Repeat</keyword>
<comment type="subcellular location">
    <subcellularLocation>
        <location evidence="1">Cytoplasm</location>
    </subcellularLocation>
</comment>
<dbReference type="Pfam" id="PF00109">
    <property type="entry name" value="ketoacyl-synt"/>
    <property type="match status" value="4"/>
</dbReference>
<dbReference type="InterPro" id="IPR020807">
    <property type="entry name" value="PKS_DH"/>
</dbReference>
<dbReference type="SMART" id="SM00826">
    <property type="entry name" value="PKS_DH"/>
    <property type="match status" value="1"/>
</dbReference>
<dbReference type="UniPathway" id="UPA00094"/>
<feature type="active site" description="Proton donor; for dehydratase activity" evidence="11">
    <location>
        <position position="2644"/>
    </location>
</feature>
<feature type="domain" description="Ketosynthase family 3 (KS3)" evidence="15">
    <location>
        <begin position="1"/>
        <end position="286"/>
    </location>
</feature>
<dbReference type="InterPro" id="IPR009081">
    <property type="entry name" value="PP-bd_ACP"/>
</dbReference>
<dbReference type="HOGENOM" id="CLU_222897_0_0_6"/>
<evidence type="ECO:0000256" key="1">
    <source>
        <dbReference type="ARBA" id="ARBA00004496"/>
    </source>
</evidence>
<evidence type="ECO:0000256" key="9">
    <source>
        <dbReference type="ARBA" id="ARBA00022737"/>
    </source>
</evidence>
<dbReference type="GO" id="GO:0031177">
    <property type="term" value="F:phosphopantetheine binding"/>
    <property type="evidence" value="ECO:0007669"/>
    <property type="project" value="InterPro"/>
</dbReference>
<keyword evidence="5" id="KW-0596">Phosphopantetheine</keyword>
<dbReference type="GO" id="GO:0004312">
    <property type="term" value="F:fatty acid synthase activity"/>
    <property type="evidence" value="ECO:0007669"/>
    <property type="project" value="TreeGrafter"/>
</dbReference>
<feature type="region of interest" description="N-terminal hotdog fold" evidence="11">
    <location>
        <begin position="2422"/>
        <end position="2555"/>
    </location>
</feature>
<evidence type="ECO:0000256" key="13">
    <source>
        <dbReference type="SAM" id="MobiDB-lite"/>
    </source>
</evidence>
<dbReference type="InterPro" id="IPR036291">
    <property type="entry name" value="NAD(P)-bd_dom_sf"/>
</dbReference>
<dbReference type="SMART" id="SM00823">
    <property type="entry name" value="PKS_PP"/>
    <property type="match status" value="6"/>
</dbReference>
<dbReference type="CDD" id="cd00833">
    <property type="entry name" value="PKS"/>
    <property type="match status" value="4"/>
</dbReference>
<feature type="region of interest" description="Disordered" evidence="13">
    <location>
        <begin position="5038"/>
        <end position="5064"/>
    </location>
</feature>
<evidence type="ECO:0000256" key="3">
    <source>
        <dbReference type="ARBA" id="ARBA00005194"/>
    </source>
</evidence>
<dbReference type="Pfam" id="PF14765">
    <property type="entry name" value="PS-DH"/>
    <property type="match status" value="3"/>
</dbReference>
<dbReference type="STRING" id="658445.H744_1c0654"/>
<feature type="active site" description="Proton acceptor; for dehydratase activity" evidence="11">
    <location>
        <position position="2457"/>
    </location>
</feature>
<dbReference type="PROSITE" id="PS00098">
    <property type="entry name" value="THIOLASE_1"/>
    <property type="match status" value="1"/>
</dbReference>
<feature type="domain" description="Ketosynthase family 3 (KS3)" evidence="15">
    <location>
        <begin position="5111"/>
        <end position="5526"/>
    </location>
</feature>
<dbReference type="InterPro" id="IPR020806">
    <property type="entry name" value="PKS_PP-bd"/>
</dbReference>
<dbReference type="Pfam" id="PF22336">
    <property type="entry name" value="RhiE-like_linker"/>
    <property type="match status" value="1"/>
</dbReference>
<feature type="region of interest" description="N-terminal hotdog fold" evidence="11">
    <location>
        <begin position="770"/>
        <end position="924"/>
    </location>
</feature>
<feature type="domain" description="PKS/mFAS DH" evidence="16">
    <location>
        <begin position="2422"/>
        <end position="2726"/>
    </location>
</feature>
<dbReference type="GO" id="GO:0005737">
    <property type="term" value="C:cytoplasm"/>
    <property type="evidence" value="ECO:0007669"/>
    <property type="project" value="UniProtKB-SubCell"/>
</dbReference>
<feature type="active site" description="Proton donor; for dehydratase activity" evidence="11">
    <location>
        <position position="4189"/>
    </location>
</feature>
<dbReference type="SMART" id="SM01294">
    <property type="entry name" value="PKS_PP_betabranch"/>
    <property type="match status" value="3"/>
</dbReference>
<dbReference type="InterPro" id="IPR049552">
    <property type="entry name" value="PKS_DH_N"/>
</dbReference>
<keyword evidence="12" id="KW-0175">Coiled coil</keyword>
<dbReference type="PATRIC" id="fig|658445.3.peg.709"/>
<dbReference type="SUPFAM" id="SSF47336">
    <property type="entry name" value="ACP-like"/>
    <property type="match status" value="6"/>
</dbReference>
<feature type="domain" description="Carrier" evidence="14">
    <location>
        <begin position="4967"/>
        <end position="5040"/>
    </location>
</feature>
<evidence type="ECO:0000256" key="11">
    <source>
        <dbReference type="PROSITE-ProRule" id="PRU01363"/>
    </source>
</evidence>
<dbReference type="KEGG" id="pgb:H744_1c0654"/>
<dbReference type="InterPro" id="IPR014031">
    <property type="entry name" value="Ketoacyl_synth_C"/>
</dbReference>
<dbReference type="PROSITE" id="PS00606">
    <property type="entry name" value="KS3_1"/>
    <property type="match status" value="2"/>
</dbReference>
<evidence type="ECO:0000256" key="5">
    <source>
        <dbReference type="ARBA" id="ARBA00022450"/>
    </source>
</evidence>
<keyword evidence="8" id="KW-0808">Transferase</keyword>
<dbReference type="InterPro" id="IPR042104">
    <property type="entry name" value="PKS_dehydratase_sf"/>
</dbReference>
<dbReference type="Gene3D" id="3.40.50.720">
    <property type="entry name" value="NAD(P)-binding Rossmann-like Domain"/>
    <property type="match status" value="3"/>
</dbReference>
<evidence type="ECO:0000259" key="14">
    <source>
        <dbReference type="PROSITE" id="PS50075"/>
    </source>
</evidence>
<evidence type="ECO:0000313" key="18">
    <source>
        <dbReference type="Proteomes" id="UP000032303"/>
    </source>
</evidence>
<dbReference type="Gene3D" id="1.10.1200.10">
    <property type="entry name" value="ACP-like"/>
    <property type="match status" value="6"/>
</dbReference>
<dbReference type="InterPro" id="IPR049551">
    <property type="entry name" value="PKS_DH_C"/>
</dbReference>
<dbReference type="InterPro" id="IPR006162">
    <property type="entry name" value="Ppantetheine_attach_site"/>
</dbReference>
<feature type="domain" description="Carrier" evidence="14">
    <location>
        <begin position="3230"/>
        <end position="3310"/>
    </location>
</feature>
<feature type="active site" description="Proton acceptor; for dehydratase activity" evidence="11">
    <location>
        <position position="4007"/>
    </location>
</feature>
<feature type="domain" description="Ketosynthase family 3 (KS3)" evidence="15">
    <location>
        <begin position="3357"/>
        <end position="3790"/>
    </location>
</feature>
<comment type="function">
    <text evidence="10">Involved in production of the polyketide antibiotic thailandamide.</text>
</comment>
<feature type="active site" description="Proton acceptor; for dehydratase activity" evidence="11">
    <location>
        <position position="810"/>
    </location>
</feature>
<dbReference type="CDD" id="cd08953">
    <property type="entry name" value="KR_2_SDR_x"/>
    <property type="match status" value="3"/>
</dbReference>
<dbReference type="InterPro" id="IPR054514">
    <property type="entry name" value="RhiE-like_linker"/>
</dbReference>
<accession>A0A0C5WKQ0</accession>
<dbReference type="InterPro" id="IPR050091">
    <property type="entry name" value="PKS_NRPS_Biosynth_Enz"/>
</dbReference>
<feature type="compositionally biased region" description="Polar residues" evidence="13">
    <location>
        <begin position="5055"/>
        <end position="5064"/>
    </location>
</feature>
<feature type="domain" description="Carrier" evidence="14">
    <location>
        <begin position="4852"/>
        <end position="4928"/>
    </location>
</feature>
<dbReference type="InterPro" id="IPR036736">
    <property type="entry name" value="ACP-like_sf"/>
</dbReference>
<keyword evidence="18" id="KW-1185">Reference proteome</keyword>
<feature type="region of interest" description="C-terminal hotdog fold" evidence="11">
    <location>
        <begin position="2570"/>
        <end position="2726"/>
    </location>
</feature>
<evidence type="ECO:0000259" key="16">
    <source>
        <dbReference type="PROSITE" id="PS52019"/>
    </source>
</evidence>
<dbReference type="GO" id="GO:0006633">
    <property type="term" value="P:fatty acid biosynthetic process"/>
    <property type="evidence" value="ECO:0007669"/>
    <property type="project" value="UniProtKB-UniPathway"/>
</dbReference>
<dbReference type="InterPro" id="IPR020841">
    <property type="entry name" value="PKS_Beta-ketoAc_synthase_dom"/>
</dbReference>
<dbReference type="Pfam" id="PF00550">
    <property type="entry name" value="PP-binding"/>
    <property type="match status" value="6"/>
</dbReference>
<dbReference type="FunFam" id="3.40.47.10:FF:000019">
    <property type="entry name" value="Polyketide synthase type I"/>
    <property type="match status" value="2"/>
</dbReference>
<protein>
    <submittedName>
        <fullName evidence="17">Putative Beta-ketoacyl synthase</fullName>
    </submittedName>
</protein>
<dbReference type="InterPro" id="IPR013968">
    <property type="entry name" value="PKS_KR"/>
</dbReference>
<dbReference type="PROSITE" id="PS52004">
    <property type="entry name" value="KS3_2"/>
    <property type="match status" value="4"/>
</dbReference>
<gene>
    <name evidence="17" type="ORF">H744_1c0654</name>
</gene>
<feature type="domain" description="PKS/mFAS DH" evidence="16">
    <location>
        <begin position="3977"/>
        <end position="4280"/>
    </location>
</feature>
<evidence type="ECO:0000256" key="4">
    <source>
        <dbReference type="ARBA" id="ARBA00006484"/>
    </source>
</evidence>
<dbReference type="SUPFAM" id="SSF53901">
    <property type="entry name" value="Thiolase-like"/>
    <property type="match status" value="5"/>
</dbReference>
<evidence type="ECO:0000256" key="8">
    <source>
        <dbReference type="ARBA" id="ARBA00022679"/>
    </source>
</evidence>
<dbReference type="InterPro" id="IPR057326">
    <property type="entry name" value="KR_dom"/>
</dbReference>
<dbReference type="InterPro" id="IPR020615">
    <property type="entry name" value="Thiolase_acyl_enz_int_AS"/>
</dbReference>
<evidence type="ECO:0000256" key="10">
    <source>
        <dbReference type="ARBA" id="ARBA00054155"/>
    </source>
</evidence>
<feature type="domain" description="Carrier" evidence="14">
    <location>
        <begin position="1600"/>
        <end position="1673"/>
    </location>
</feature>
<sequence>MGNCQCFLANRLSYYFGLTGPSSSINAACASSLVAINHARHDLLHGDSEYALVGAVNLNIHPWKYISFGKYRMLSPDGQCKTFDARANGYVPGDGAAVILLQRLDKAIKNKASIHGIIKGLSVNHVGRSASLTAPKVELQKKLIQSAQQAAGVDSNEVSYIEAHGTGTSLGDPIEVEALTQAFKSNSGKGNERSSPCYIGSVKTNVGHLEAAAGMAGLFKVILMMKNNKLVRSLNISEPNPVIKFDKNTFEVVTSNLPWVTKSGRLIAGVSSFGFGGSNAHVIVESFDKNKKESNSKFVDRNCKSQNKNEYPILISAKSKKSLEKLISQWCKYCDSDEFKSATLEDISKNSILGREHYKYRWKCIVDSKDDLKLNLNNIKVENPKLNDESISIIIDDLRWNGYNEVAPIIKDLGGLDAIISFYGENDFSSIEDNFTDGKWKDEECHAFSVLVSSLIIKNTLQYIRKPIAIYGRKNGVWVMANIVGSITIADAVSYLLKTRKVNDLSLSWPNIPLKDVTTDNIFSLESVDAEYLSNLVYEARNSDVDLDSLKTSVSLMEEHQFTFKKYIKEWDYLLDAENAAEYQRLLWDVIKNEEAPCIDSAVSSLVYIIFVSSVADLNKKWNLSKRGVSHSDSINVILNLLGSSRITKQELVAAFCSENFDWKLLANNINKRPLRDMMSSESRFIQEWKNNNGLKPDLNWVIDLSNKQVSLENLVESVADDSIVFSCNKVSGTGNKVVCYLNDELSFSITDWLSELWQQGIDVKWPISDSFNRLRLPKSEFMRKKFWHSSISNREHESVKVVNPTLTSHSRENEEKATPAEETEVLAEPMKVLQSDILSSEDSVISDHVITERLLLPLASYLAITKSLINKLNSSFKPCLKNINVLAASPFRPSEKILVNSSYDNEEIAIEISNRVVFKASVDGLSPQIDPQPRFPFSHGEVSKNEIYQLLSERGYQYGPELQCVTSLFSEPGFKDYKVSTQSDLTVFERAIVLLDGCLQAALLALYQTKPDKVPYGSLLVPCMIKELEYLPEDINELYIRFNESELNIESGCYVTDILITDVNGVPYCNMNQVLFRQVSNNFLDTYIDLPTSMYQTNWALEELDTKIETNSATSKVVISSRSNVIRQFDHSEWSLYASPREFLEFIEPLLSSSHSNSYDIVFDLCSLLYGGRQELTLQEQANLEQGVIRTVFELVKQLKKIRRRSLLNILFVAEDSLSVYENEQVANAYLASLIGFCNSVSAELTKISLTYCDLSSREEYNFQDLVANELVQSKEVSVVAYRDGLRFTRGFNLLVSKYSDLADESTPFRDKSTYLISGGLGGVGFEISKMICQLSKASLVLVGRSLQNEEMTQQISYLRSYGNSVHYYSVDLSDYNQVMALFKDFRRQSMAINGVIHGAGLVRDGLMLNKSWDDFSQVLYPKWNATNYLITLMLEQHDDVELEFFVGFSSVISLVGNRGQIDYATANSYLDSIAQTLYGKINLTRFKKVLSINWTLWEGDGMGDDPLIVEHFKSKGLPPISPEQGVNALWDILASSNDLGSICVLKENYDKWLQPIRELPVTTSSELTSQFNFKPNDNIVFNGMNTMSLQQGTTQDKALISAWLTKIVALKIGCNEDEIDIQDSFFDLGVESLALQDIYAELEVKYGNLPATLLFDFTTIEKLAGHLNTLPVTANQEVALATNLSTPVAKDPFADTKEMNELKESYQSKEDLNLWLTGIVASQIDCEVDEVDSHDSFFDLGVESLALQNIAAELSKSYDNLPATLLFDFPNIDKLSAYLVTQKVSTERIVNIQQSTVPAAIAVDDKQQDYPLISNSKDASHEQIPIAIIGIAGRFPEAETVTQFWENIKAHKQSVVKVPLERWDADSFENSSGINSYGKWGGFLTDVDKFDPLFFSVTPKEAEQMDPQQRLFLQTTWHAMENAGYGVPESYKGKTVGLFVGTMWNDYSLVTHDIGYSQGQYQGPGSIYWAIANRVSYIMDFHGPSMAVDTACSSSLVAIDLACQSIIRGDCEMAVAGGVNLIVHPSKYAYLSEARFLAKDGLCRSFGEGGSGYVPGEGVGSLILKPLDLAEEDGDYIYAVIRGSAVNHGGKAAGFTVPNSDAHSELITKAFRRANILPDQLGYVECHGTGTSLGDPIEVNGLVSAFTKMSPDLALGSIPIGSVKSNIGHLEASAGVAATIKVLGSMQSKELPKSLHSETVNKNINFEQTPLYVLQENESWLVDGNRQYASISSFGAGGTNAHVILEAYSNKHPKSSSLPDDGEWPFLLSARSESQLAESVEALIEWLSQPFAKNFSLKNIACSLAFGRKHHGFRAGCVASSLPELIDNLQQLKREQRFVKMERSAAKQAVLHCGGNSHLVTEWERGREIDWSRYFTGGAPIAGSTGKVKYSKVPLPGYPFVKESYWVGGFGHNIASPGTHLIDCQAREENVEGNETNANRYHHHLSGDDITVSGHLFNGVNIVPGATLMACVIESYQQYQKNTTVSQGALISIGDIVWHRALPLDKGQHTDIEIEFSVSNEGLEFQLSQLERGGIRPEILVMSGWILQGEGKELALPSEYERLDEWQEDSWLGQNAFYAHIHQQVDCKGLRYESAFRRVSEFKRLTHSGRGAGNFASASIRELSAQEEALSRSYIADPLVFDGCLQAVLGLVPPSEVQNVIPVSIGKVELIAPFKGHCQVVVVGKKQVGHATLLFDMAIYDNKRRLVARIRDFTLQITGMSDNQPHFFTPEWSASPLSRSGDLPTEKNMVLLVGWPQILSSKLIHALTSAESSVKVTAVPIFNNESSQALLDQARAQGVKRISVWRYQKQDQPYPSAGSGTNYSVREFASESVDLFKTIAIFDDDFSFDYLAVVHQEEDSLPCHVADYGLMRSLAKELNNSRLRLLELPQGNHNSTERLIKTVLLEAKDLTGQRRSTVTRFKYEQEQRLEYHWSVSGNVKPSSSGIPLARDNSCYLITGGTKGLGLLFAQHLALQASNIDLVLCGRRPLDKDQRAQIEKIKQPGVRVHYFSADIGKEEDVANLLTFCQSLRTLLKGVIHSAGVLDDRIMMAQDWSSFKKVMSPKVLGALWLDRYTSEIELDYLVLFSSITAAVGNKGQTNYGYANAFLDSFSHARSKQVRQGRRFGRTVSINWPLWQSDNLLGGMSVSSQIEQRLYDEFGMKSMSSAQGLASLSLMLEKNNEQILVAPGDKDKLLDALNNVWKDSSLSSQDPALLSDYDAMTQSRDLSDVAEQKDWVIEKLNTVLSEVTGMPIDKIDEEETFDNYGLDSVMIIKLTQLIEVDLGELPKTLFFKYKSTEELAGYLLGAKSQELKVWQPQKTEMSHSMQAESSSDLKPEPVVKVSDIGSNDNETPLTDDIAIIGLAGKYPESETLAHFWMNLANGVDCISEIPEDRWLIEGFYQKYQQLAPGKLTSYSKWGGFLKDVDKFDPLLFGMSPREAELIDPQERLFLQSAWHTFEDAGYNRASMKDLEVGVFAGIMWSHYQIYGVTESLKGNPVPTESNFASVSNRVSYVMDLTGPSMTVDTMCSSSAVAIHLACQSLNNGDCEMALAGGVNLSLHPFKYFKLCDSNFLSDDGRCRSFGEGGNGYVPAEAVGSVLLKPLRTAQRDGDHIYAVIKGTAVNHGGKATGYTVPSPTGQARVIKKALSKAGIDPSTISYVETHGTGTALGDPIEIEGLTDAYQWQAGQRQPCAIGSIKSNIGHPEAAAGIAALTKVILQMKHKTLVPSLHSERLNPNINFNSGQFSVQQTLQEWQTTENSNSDVLSVRRAGINSFGAGGANAHLIIEEYEERAMLSQASDKQLMTISAKNQSALDSLLKLLLDALQEKRQHPRYSVKNIAASLMLGREPLEQRVAFIAAHTEEAIEKLRLLVAGETPDLCWYGNTYDARRDKVQAEQVNSYLAGRDLAQLGALWVAGSRVDWTRLFSGSGFKRVSLPGYPFAKRRCWLSQISGSEVTQPVLPAVGQKSVQEGVANPPLLTSIESKEQTVRYGVNQLKLLALVQDHRINGAVMVPGMVMLEMVLAAAYREVAPKEASGSFPSLFTVNDIVWLTPLTLSVPSEGVENIDPSRMLLELAQCEGGYDFKVVSELVSGGCTEHAIGHLALNEAIEPAQQVEDVDLIDVPSVISGSTWLTRNDVYSLMAEMGMDYGCKYQSITKAIVEDNVCLAILDAEDFGEACYWQPLLLDGMLQSCLLIVKEMVPEFDQAIIPFTISQVNQKLDLSTAKQVLAVMTSDSGLRQEANNSQLIFDLYLLDEEGHVILEISDFIASVIEGSGTPRERHRNSEKQFGRVDVLQNSSKEEPETCLLFCQEEYESGHLSSTPLALDTFGGRYINKTILVIDGNEQLTASLAEDGKLTQSNLLCAKPVSNLTQFQKGDEKGGWINGSQCYFEASEKGYQWLISQFNLRGTIPDHVIFNISKDRTPKTDNSIIFENRPVLAIAQFAKAWSSVVRDQVIHGIVVVQQHAKQPNIANMGLAGLARTLNVEIENFKLQILTLEAESLVLPIASQELALTLRNELGHHEKDADVIYRAGRRYIRGLVPYEVDGLQRPADSDRPLGRPDGVIMITGGAGGIGYYIAQQWIERFSGQLVFTGRSPLTLTIMQKLEALRQQGGNVDYLSCDVTDEEAVIKCLAQIRHQYGPVSGIIHSAGVTDDKLLVNKDLSAMLPVISVKQQGLINLDRASAADPLRFFISFSSIAACFGNAGQSDYAYGNAFVDDYMRYRNQLCREGVRHGFSQSIAWPLWDGVGGMDVKDHIRQWMLEEWQLQTLSKEQGASYFFQFLAQQIEYAMVFPGPQTSSLLARRTVVGNERGTAINTSARPKNSLLHYDETESNKLMNNHSQQSASGPYKEQLLKLIGTHTADILKLEPNDLNSNVPFDDYGLDSVLSLKLVNTLKASFPGLTTTVLFEQTTLTDFVEHLLLEHGADVEKIFGTAVAGTTEALALDKNEIETAINQSDDSSAAEIKSIVKSTVAEFAKLEVADIRDREPFESFGIDSVLGMQIVRSLRGDFPSLETTALFEYNTCSQLVDYLQSQPRSGSKSPIGEEPSSAEGTKSPSSLAGNAKIKKIIKVKKQPYKSDSTKSAEITEKAIFSTAEKPKVKQADKMNGIAIVGMSGQYANAEDLQAFWLQLERGANAITEFSQHRGGFGELGSVRWGSFLEDYEKFDGPFFKIPMKEAELMDPQERLFLESAWLALEDGGYTPDTMSRYKTGVYVGVMWGQYQLFGSRYDEMLPLRTSLASIANRVSYVCNFKGPSIALDNMCASSLYTAHLACTALKAGEIDCALVGGVNLTLHPHKYRVLEEKNLLSDDGLTRSYGIGGDGYSPGEGVGCLLLKTVEQARVDGDHIYGIIEASVVNHNGHSKSYMTPDPKAITLVAQEALEQAGISGSDVGVIEGHGTGSALGDAIEVNALARAYQPQERPDSDVEIALASLKSNFGHLESASGVAAISKVLLQMQNDAIAPSIHSQELNENIELERTPFYIPQTRQDWRAGNQQKARRFAGINTFGAGGANAHLIIGEYIDVESRGAELKQQHLFVLSAGEMETLSQYATRFVDYLERQIDSGSNLSWLAADISYTLRVGRVVQRERLAIVYTTLDELLNSLRKYISSDTAQRSDSIELGNGLYLGCAEQTTMVNPLLAAGGSTEQYLEMLSVNRELDMLAKIWVSGLLNRLPHFAEDKLCKRLSLPVYPFLKEKCRIPGHKEAINTPQLKPVSSIEEMATKDNQKSQENTEIYLKKVVSDVLGFPASRLKKIERFDELGMDSLNTVSIIKQLKTRYPTLSEIALFEYQSFSQLTKHLVDIQGNDTEIYRKSLQESIRQLPDQVNAACDKRVVGDEVDDEFLMLLDSVG</sequence>
<dbReference type="InterPro" id="IPR014030">
    <property type="entry name" value="Ketoacyl_synth_N"/>
</dbReference>
<comment type="similarity">
    <text evidence="4">Belongs to the short-chain dehydrogenases/reductases (SDR) family.</text>
</comment>
<dbReference type="InterPro" id="IPR032821">
    <property type="entry name" value="PKS_assoc"/>
</dbReference>